<dbReference type="Pfam" id="PF04237">
    <property type="entry name" value="YjbR"/>
    <property type="match status" value="1"/>
</dbReference>
<name>A0ABP6XMD9_9ACTN</name>
<dbReference type="EMBL" id="BAABCE010000011">
    <property type="protein sequence ID" value="GAA3568668.1"/>
    <property type="molecule type" value="Genomic_DNA"/>
</dbReference>
<comment type="caution">
    <text evidence="1">The sequence shown here is derived from an EMBL/GenBank/DDBJ whole genome shotgun (WGS) entry which is preliminary data.</text>
</comment>
<gene>
    <name evidence="1" type="ORF">GCM10022295_58100</name>
</gene>
<proteinExistence type="predicted"/>
<evidence type="ECO:0000313" key="2">
    <source>
        <dbReference type="Proteomes" id="UP001500707"/>
    </source>
</evidence>
<organism evidence="1 2">
    <name type="scientific">Streptomyces osmaniensis</name>
    <dbReference type="NCBI Taxonomy" id="593134"/>
    <lineage>
        <taxon>Bacteria</taxon>
        <taxon>Bacillati</taxon>
        <taxon>Actinomycetota</taxon>
        <taxon>Actinomycetes</taxon>
        <taxon>Kitasatosporales</taxon>
        <taxon>Streptomycetaceae</taxon>
        <taxon>Streptomyces</taxon>
    </lineage>
</organism>
<dbReference type="InterPro" id="IPR058532">
    <property type="entry name" value="YjbR/MT2646/Rv2570-like"/>
</dbReference>
<keyword evidence="1" id="KW-0238">DNA-binding</keyword>
<sequence>MITLDDVRAAALHLPRTEEHLIREYVKFKVGRIVYASVSPDETTMGFAFPKEERESLIAAEPEKFQLPRTSDMRYNWVHLRMPVLTQRELVPLVLDAWLMAVPRSVGDAYLESLPVQP</sequence>
<reference evidence="2" key="1">
    <citation type="journal article" date="2019" name="Int. J. Syst. Evol. Microbiol.">
        <title>The Global Catalogue of Microorganisms (GCM) 10K type strain sequencing project: providing services to taxonomists for standard genome sequencing and annotation.</title>
        <authorList>
            <consortium name="The Broad Institute Genomics Platform"/>
            <consortium name="The Broad Institute Genome Sequencing Center for Infectious Disease"/>
            <person name="Wu L."/>
            <person name="Ma J."/>
        </authorList>
    </citation>
    <scope>NUCLEOTIDE SEQUENCE [LARGE SCALE GENOMIC DNA]</scope>
    <source>
        <strain evidence="2">JCM 17656</strain>
    </source>
</reference>
<evidence type="ECO:0000313" key="1">
    <source>
        <dbReference type="EMBL" id="GAA3568668.1"/>
    </source>
</evidence>
<protein>
    <submittedName>
        <fullName evidence="1">MmcQ/YjbR family DNA-binding protein</fullName>
    </submittedName>
</protein>
<keyword evidence="2" id="KW-1185">Reference proteome</keyword>
<dbReference type="GO" id="GO:0003677">
    <property type="term" value="F:DNA binding"/>
    <property type="evidence" value="ECO:0007669"/>
    <property type="project" value="UniProtKB-KW"/>
</dbReference>
<dbReference type="Proteomes" id="UP001500707">
    <property type="component" value="Unassembled WGS sequence"/>
</dbReference>
<accession>A0ABP6XMD9</accession>
<dbReference type="RefSeq" id="WP_346184173.1">
    <property type="nucleotide sequence ID" value="NZ_BAABCE010000011.1"/>
</dbReference>